<keyword evidence="3" id="KW-1185">Reference proteome</keyword>
<feature type="region of interest" description="Disordered" evidence="1">
    <location>
        <begin position="49"/>
        <end position="72"/>
    </location>
</feature>
<dbReference type="STRING" id="670154.SAMN04488002_3443"/>
<evidence type="ECO:0008006" key="4">
    <source>
        <dbReference type="Google" id="ProtNLM"/>
    </source>
</evidence>
<evidence type="ECO:0000313" key="3">
    <source>
        <dbReference type="Proteomes" id="UP000199658"/>
    </source>
</evidence>
<dbReference type="AlphaFoldDB" id="A0A1I6HU54"/>
<reference evidence="3" key="1">
    <citation type="submission" date="2016-10" db="EMBL/GenBank/DDBJ databases">
        <authorList>
            <person name="Varghese N."/>
            <person name="Submissions S."/>
        </authorList>
    </citation>
    <scope>NUCLEOTIDE SEQUENCE [LARGE SCALE GENOMIC DNA]</scope>
    <source>
        <strain evidence="3">DSM 26921</strain>
    </source>
</reference>
<gene>
    <name evidence="2" type="ORF">SAMN04488002_3443</name>
</gene>
<dbReference type="PIRSF" id="PIRSF032131">
    <property type="entry name" value="UCP032131"/>
    <property type="match status" value="1"/>
</dbReference>
<name>A0A1I6HU54_9RHOB</name>
<dbReference type="Proteomes" id="UP000199658">
    <property type="component" value="Unassembled WGS sequence"/>
</dbReference>
<dbReference type="OrthoDB" id="9799894at2"/>
<organism evidence="2 3">
    <name type="scientific">Litoreibacter janthinus</name>
    <dbReference type="NCBI Taxonomy" id="670154"/>
    <lineage>
        <taxon>Bacteria</taxon>
        <taxon>Pseudomonadati</taxon>
        <taxon>Pseudomonadota</taxon>
        <taxon>Alphaproteobacteria</taxon>
        <taxon>Rhodobacterales</taxon>
        <taxon>Roseobacteraceae</taxon>
        <taxon>Litoreibacter</taxon>
    </lineage>
</organism>
<evidence type="ECO:0000256" key="1">
    <source>
        <dbReference type="SAM" id="MobiDB-lite"/>
    </source>
</evidence>
<evidence type="ECO:0000313" key="2">
    <source>
        <dbReference type="EMBL" id="SFR57992.1"/>
    </source>
</evidence>
<accession>A0A1I6HU54</accession>
<protein>
    <recommendedName>
        <fullName evidence="4">DUF1178 family protein</fullName>
    </recommendedName>
</protein>
<dbReference type="Pfam" id="PF06676">
    <property type="entry name" value="DUF1178"/>
    <property type="match status" value="1"/>
</dbReference>
<sequence length="140" mass="15041">MIRYALTCAKDHAFDSWFQSAAAFDKLQTAGMVTCAVCGDTEVKKSIMAPRVRTSEATSETPLSAPASPAEQALRELRTQIEANSENVGTNFAAEARAMHDGTAPERSIYGEAKIQDAKALIEDGIPVVPLPFGPNRKTN</sequence>
<dbReference type="EMBL" id="FOYO01000001">
    <property type="protein sequence ID" value="SFR57992.1"/>
    <property type="molecule type" value="Genomic_DNA"/>
</dbReference>
<dbReference type="InterPro" id="IPR009562">
    <property type="entry name" value="DUF1178"/>
</dbReference>
<dbReference type="RefSeq" id="WP_090219295.1">
    <property type="nucleotide sequence ID" value="NZ_FOYO01000001.1"/>
</dbReference>
<proteinExistence type="predicted"/>